<dbReference type="GO" id="GO:0003676">
    <property type="term" value="F:nucleic acid binding"/>
    <property type="evidence" value="ECO:0007669"/>
    <property type="project" value="InterPro"/>
</dbReference>
<feature type="short sequence motif" description="Q motif" evidence="6">
    <location>
        <begin position="75"/>
        <end position="103"/>
    </location>
</feature>
<dbReference type="Pfam" id="PF00271">
    <property type="entry name" value="Helicase_C"/>
    <property type="match status" value="1"/>
</dbReference>
<dbReference type="GO" id="GO:0003724">
    <property type="term" value="F:RNA helicase activity"/>
    <property type="evidence" value="ECO:0007669"/>
    <property type="project" value="UniProtKB-EC"/>
</dbReference>
<feature type="domain" description="DEAD-box RNA helicase Q" evidence="11">
    <location>
        <begin position="75"/>
        <end position="103"/>
    </location>
</feature>
<dbReference type="GO" id="GO:0016787">
    <property type="term" value="F:hydrolase activity"/>
    <property type="evidence" value="ECO:0007669"/>
    <property type="project" value="UniProtKB-KW"/>
</dbReference>
<dbReference type="SUPFAM" id="SSF52540">
    <property type="entry name" value="P-loop containing nucleoside triphosphate hydrolases"/>
    <property type="match status" value="1"/>
</dbReference>
<dbReference type="GO" id="GO:0005524">
    <property type="term" value="F:ATP binding"/>
    <property type="evidence" value="ECO:0007669"/>
    <property type="project" value="UniProtKB-KW"/>
</dbReference>
<evidence type="ECO:0000259" key="10">
    <source>
        <dbReference type="PROSITE" id="PS51194"/>
    </source>
</evidence>
<evidence type="ECO:0000256" key="2">
    <source>
        <dbReference type="ARBA" id="ARBA00022801"/>
    </source>
</evidence>
<name>A0A378Q954_FAUOS</name>
<dbReference type="EC" id="3.6.4.13" evidence="12"/>
<keyword evidence="1 7" id="KW-0547">Nucleotide-binding</keyword>
<dbReference type="PROSITE" id="PS51195">
    <property type="entry name" value="Q_MOTIF"/>
    <property type="match status" value="1"/>
</dbReference>
<feature type="compositionally biased region" description="Low complexity" evidence="8">
    <location>
        <begin position="744"/>
        <end position="762"/>
    </location>
</feature>
<comment type="similarity">
    <text evidence="5 7">Belongs to the DEAD box helicase family.</text>
</comment>
<reference evidence="12 13" key="1">
    <citation type="submission" date="2018-06" db="EMBL/GenBank/DDBJ databases">
        <authorList>
            <consortium name="Pathogen Informatics"/>
            <person name="Doyle S."/>
        </authorList>
    </citation>
    <scope>NUCLEOTIDE SEQUENCE [LARGE SCALE GENOMIC DNA]</scope>
    <source>
        <strain evidence="12 13">NCTC10465</strain>
    </source>
</reference>
<feature type="domain" description="Helicase ATP-binding" evidence="9">
    <location>
        <begin position="106"/>
        <end position="296"/>
    </location>
</feature>
<proteinExistence type="inferred from homology"/>
<dbReference type="KEGG" id="mos:AXE82_02530"/>
<dbReference type="InterPro" id="IPR027417">
    <property type="entry name" value="P-loop_NTPase"/>
</dbReference>
<keyword evidence="4 7" id="KW-0067">ATP-binding</keyword>
<feature type="compositionally biased region" description="Basic and acidic residues" evidence="8">
    <location>
        <begin position="540"/>
        <end position="552"/>
    </location>
</feature>
<dbReference type="PROSITE" id="PS00039">
    <property type="entry name" value="DEAD_ATP_HELICASE"/>
    <property type="match status" value="1"/>
</dbReference>
<dbReference type="Gene3D" id="3.40.50.300">
    <property type="entry name" value="P-loop containing nucleotide triphosphate hydrolases"/>
    <property type="match status" value="2"/>
</dbReference>
<feature type="compositionally biased region" description="Basic and acidic residues" evidence="8">
    <location>
        <begin position="512"/>
        <end position="531"/>
    </location>
</feature>
<evidence type="ECO:0000256" key="6">
    <source>
        <dbReference type="PROSITE-ProRule" id="PRU00552"/>
    </source>
</evidence>
<dbReference type="Proteomes" id="UP000255230">
    <property type="component" value="Unassembled WGS sequence"/>
</dbReference>
<evidence type="ECO:0000256" key="5">
    <source>
        <dbReference type="ARBA" id="ARBA00038437"/>
    </source>
</evidence>
<evidence type="ECO:0000259" key="9">
    <source>
        <dbReference type="PROSITE" id="PS51192"/>
    </source>
</evidence>
<dbReference type="PANTHER" id="PTHR47959">
    <property type="entry name" value="ATP-DEPENDENT RNA HELICASE RHLE-RELATED"/>
    <property type="match status" value="1"/>
</dbReference>
<dbReference type="EMBL" id="UGPY01000001">
    <property type="protein sequence ID" value="STY97185.1"/>
    <property type="molecule type" value="Genomic_DNA"/>
</dbReference>
<keyword evidence="3 7" id="KW-0347">Helicase</keyword>
<sequence>MTDFNSTTDFTDNSIDNFFSHSNSNSNSNSQANSNQPTDNTPVDDTEATATTDVVATDTVATDAPTTDDANPSENGFTALGLSGSLLKSIVATGYTIPTPIQARAIPAALAGRDLLLSAQTGSGKTAAFVLPILHQLSELQAKEKAAEKTANGKRGRQQPKVVQALILTPTRELANQVQDSIRKYGSAMKDLYSVPLVGGAAYSGQIRALKKGVQIIVATPGRLLDHINAQRVNLSDLTMLVLDEADRMLDMGFADDINAILQATPAHRQTIMSSATWDGPVGKIAESFTKDPERINIKVETAHIDEKVYFCDNFDHKNKLLEQLICDPERGQAIIFTATKRSSEEVAERLQQWDHKACYLHGDLPQSKRNRIVSDLRSGKFDIVVATDVAARGLDLPNITHVFNYDLPRQVEDYVHRIGRSGRAGRTGIAINLCSRDDRRQFGNIARYLKRDINEAQVEGLEPRFVEKFEGRGKPNGRDGRGRGRSGSDSRGGRDDRGSRSQRFAGSSERPSSERRFADKPRFDNQERYGKSASNDSSARFEKRERFDKGHQGNSDSRFGRDDASAPRRHRDSDNRHGNSQGDFHRAAKSSDKPNFDRDSRQGNREPRQGEYADRRRDDNRSFNKDGFKGYQGDKPRYNTDRNSSERHGERPNRFEKNDRFGDKPFAKKTERSSEFRGDDRARKPRPIVEETFGQPLKKRSDRPYPAKEGQRAGNSRSNGFKSEGFKKSDKPFAGKSSRSEGFKSSSDRYASSSKPSAKPAGKQDGWDAPKRSRRNSTGKPL</sequence>
<feature type="compositionally biased region" description="Low complexity" evidence="8">
    <location>
        <begin position="19"/>
        <end position="35"/>
    </location>
</feature>
<evidence type="ECO:0000256" key="4">
    <source>
        <dbReference type="ARBA" id="ARBA00022840"/>
    </source>
</evidence>
<dbReference type="InterPro" id="IPR050079">
    <property type="entry name" value="DEAD_box_RNA_helicase"/>
</dbReference>
<protein>
    <submittedName>
        <fullName evidence="12">ATP-dependent RNA helicase rhlE</fullName>
        <ecNumber evidence="12">3.6.4.13</ecNumber>
    </submittedName>
</protein>
<organism evidence="12 13">
    <name type="scientific">Faucicola osloensis</name>
    <name type="common">Moraxella osloensis</name>
    <dbReference type="NCBI Taxonomy" id="34062"/>
    <lineage>
        <taxon>Bacteria</taxon>
        <taxon>Pseudomonadati</taxon>
        <taxon>Pseudomonadota</taxon>
        <taxon>Gammaproteobacteria</taxon>
        <taxon>Moraxellales</taxon>
        <taxon>Moraxellaceae</taxon>
        <taxon>Faucicola</taxon>
    </lineage>
</organism>
<dbReference type="InterPro" id="IPR000629">
    <property type="entry name" value="RNA-helicase_DEAD-box_CS"/>
</dbReference>
<dbReference type="AlphaFoldDB" id="A0A378Q954"/>
<dbReference type="Pfam" id="PF00270">
    <property type="entry name" value="DEAD"/>
    <property type="match status" value="1"/>
</dbReference>
<evidence type="ECO:0000259" key="11">
    <source>
        <dbReference type="PROSITE" id="PS51195"/>
    </source>
</evidence>
<dbReference type="PROSITE" id="PS51192">
    <property type="entry name" value="HELICASE_ATP_BIND_1"/>
    <property type="match status" value="1"/>
</dbReference>
<feature type="compositionally biased region" description="Basic and acidic residues" evidence="8">
    <location>
        <begin position="559"/>
        <end position="683"/>
    </location>
</feature>
<dbReference type="CDD" id="cd00268">
    <property type="entry name" value="DEADc"/>
    <property type="match status" value="1"/>
</dbReference>
<evidence type="ECO:0000256" key="1">
    <source>
        <dbReference type="ARBA" id="ARBA00022741"/>
    </source>
</evidence>
<accession>A0A378Q954</accession>
<dbReference type="InterPro" id="IPR044742">
    <property type="entry name" value="DEAD/DEAH_RhlB"/>
</dbReference>
<dbReference type="PANTHER" id="PTHR47959:SF17">
    <property type="entry name" value="ATP-DEPENDENT RNA HELICASE DEAD BOX FAMILY"/>
    <property type="match status" value="1"/>
</dbReference>
<dbReference type="InterPro" id="IPR014001">
    <property type="entry name" value="Helicase_ATP-bd"/>
</dbReference>
<keyword evidence="13" id="KW-1185">Reference proteome</keyword>
<dbReference type="SMART" id="SM00487">
    <property type="entry name" value="DEXDc"/>
    <property type="match status" value="1"/>
</dbReference>
<evidence type="ECO:0000256" key="3">
    <source>
        <dbReference type="ARBA" id="ARBA00022806"/>
    </source>
</evidence>
<evidence type="ECO:0000256" key="8">
    <source>
        <dbReference type="SAM" id="MobiDB-lite"/>
    </source>
</evidence>
<dbReference type="InterPro" id="IPR011545">
    <property type="entry name" value="DEAD/DEAH_box_helicase_dom"/>
</dbReference>
<dbReference type="CDD" id="cd18787">
    <property type="entry name" value="SF2_C_DEAD"/>
    <property type="match status" value="1"/>
</dbReference>
<evidence type="ECO:0000313" key="13">
    <source>
        <dbReference type="Proteomes" id="UP000255230"/>
    </source>
</evidence>
<dbReference type="InterPro" id="IPR014014">
    <property type="entry name" value="RNA_helicase_DEAD_Q_motif"/>
</dbReference>
<keyword evidence="2 7" id="KW-0378">Hydrolase</keyword>
<feature type="compositionally biased region" description="Basic and acidic residues" evidence="8">
    <location>
        <begin position="467"/>
        <end position="500"/>
    </location>
</feature>
<feature type="region of interest" description="Disordered" evidence="8">
    <location>
        <begin position="19"/>
        <end position="57"/>
    </location>
</feature>
<feature type="region of interest" description="Disordered" evidence="8">
    <location>
        <begin position="467"/>
        <end position="783"/>
    </location>
</feature>
<evidence type="ECO:0000256" key="7">
    <source>
        <dbReference type="RuleBase" id="RU000492"/>
    </source>
</evidence>
<gene>
    <name evidence="12" type="primary">rhlE</name>
    <name evidence="12" type="ORF">NCTC10465_00965</name>
</gene>
<feature type="compositionally biased region" description="Low complexity" evidence="8">
    <location>
        <begin position="48"/>
        <end position="57"/>
    </location>
</feature>
<dbReference type="InterPro" id="IPR001650">
    <property type="entry name" value="Helicase_C-like"/>
</dbReference>
<dbReference type="GO" id="GO:0005829">
    <property type="term" value="C:cytosol"/>
    <property type="evidence" value="ECO:0007669"/>
    <property type="project" value="TreeGrafter"/>
</dbReference>
<feature type="compositionally biased region" description="Basic and acidic residues" evidence="8">
    <location>
        <begin position="725"/>
        <end position="743"/>
    </location>
</feature>
<feature type="compositionally biased region" description="Basic and acidic residues" evidence="8">
    <location>
        <begin position="703"/>
        <end position="712"/>
    </location>
</feature>
<feature type="domain" description="Helicase C-terminal" evidence="10">
    <location>
        <begin position="321"/>
        <end position="465"/>
    </location>
</feature>
<dbReference type="PROSITE" id="PS51194">
    <property type="entry name" value="HELICASE_CTER"/>
    <property type="match status" value="1"/>
</dbReference>
<dbReference type="SMART" id="SM00490">
    <property type="entry name" value="HELICc"/>
    <property type="match status" value="1"/>
</dbReference>
<evidence type="ECO:0000313" key="12">
    <source>
        <dbReference type="EMBL" id="STY97185.1"/>
    </source>
</evidence>
<feature type="compositionally biased region" description="Basic residues" evidence="8">
    <location>
        <begin position="773"/>
        <end position="783"/>
    </location>
</feature>